<dbReference type="EMBL" id="JAJJMO010000001">
    <property type="protein sequence ID" value="MCC9073554.1"/>
    <property type="molecule type" value="Genomic_DNA"/>
</dbReference>
<sequence>MIYLDPSSAKIKDAHANHHAKLLTIIKARIILHADAVVTAFLNDDNLDIILKGAPDQLIQIQMQFFSSVVPGYNFAEWLTYFKFKRKPVASRTAAEITILAKYGNFYSQLNQIFDYDKFSSKKNLVYSTYDLAHKLNINTCTYCNRMYTKTVIKPQKLTRPEFDHWFAKSRYPLLALSFYNLIPSCNICNSSIKGSNEMTLATHLHPYIDKPEFKFTYYNKSFDTYGFTIISAPGSKSYNTVSAFKIKEIYEMHEDEIDDLRKIKSAYSESYLTILANQFKGLSISEDEMYRLAFGTYNDEELFDRRPLSRMKRDILLELGIIKKK</sequence>
<gene>
    <name evidence="1" type="ORF">LNQ49_18410</name>
</gene>
<comment type="caution">
    <text evidence="1">The sequence shown here is derived from an EMBL/GenBank/DDBJ whole genome shotgun (WGS) entry which is preliminary data.</text>
</comment>
<reference evidence="1" key="1">
    <citation type="submission" date="2021-11" db="EMBL/GenBank/DDBJ databases">
        <title>Description of novel Flavobacterium species.</title>
        <authorList>
            <person name="Saticioglu I.B."/>
            <person name="Ay H."/>
            <person name="Altun S."/>
            <person name="Duman M."/>
        </authorList>
    </citation>
    <scope>NUCLEOTIDE SEQUENCE</scope>
    <source>
        <strain evidence="1">F-65</strain>
    </source>
</reference>
<proteinExistence type="predicted"/>
<name>A0ABS8MXQ5_9FLAO</name>
<accession>A0ABS8MXQ5</accession>
<protein>
    <recommendedName>
        <fullName evidence="3">HNH endonuclease</fullName>
    </recommendedName>
</protein>
<dbReference type="Gene3D" id="1.10.30.50">
    <property type="match status" value="1"/>
</dbReference>
<keyword evidence="2" id="KW-1185">Reference proteome</keyword>
<evidence type="ECO:0008006" key="3">
    <source>
        <dbReference type="Google" id="ProtNLM"/>
    </source>
</evidence>
<organism evidence="1 2">
    <name type="scientific">Flavobacterium pisciphilum</name>
    <dbReference type="NCBI Taxonomy" id="2893755"/>
    <lineage>
        <taxon>Bacteria</taxon>
        <taxon>Pseudomonadati</taxon>
        <taxon>Bacteroidota</taxon>
        <taxon>Flavobacteriia</taxon>
        <taxon>Flavobacteriales</taxon>
        <taxon>Flavobacteriaceae</taxon>
        <taxon>Flavobacterium</taxon>
    </lineage>
</organism>
<evidence type="ECO:0000313" key="1">
    <source>
        <dbReference type="EMBL" id="MCC9073554.1"/>
    </source>
</evidence>
<dbReference type="Proteomes" id="UP001430919">
    <property type="component" value="Unassembled WGS sequence"/>
</dbReference>
<dbReference type="RefSeq" id="WP_229990470.1">
    <property type="nucleotide sequence ID" value="NZ_JAJJMO010000001.1"/>
</dbReference>
<evidence type="ECO:0000313" key="2">
    <source>
        <dbReference type="Proteomes" id="UP001430919"/>
    </source>
</evidence>